<keyword evidence="1" id="KW-0227">DNA damage</keyword>
<dbReference type="PANTHER" id="PTHR30562:SF1">
    <property type="entry name" value="UVRABC SYSTEM PROTEIN C"/>
    <property type="match status" value="1"/>
</dbReference>
<dbReference type="InterPro" id="IPR001943">
    <property type="entry name" value="UVR_dom"/>
</dbReference>
<keyword evidence="1" id="KW-0742">SOS response</keyword>
<dbReference type="SUPFAM" id="SSF46600">
    <property type="entry name" value="C-terminal UvrC-binding domain of UvrB"/>
    <property type="match status" value="1"/>
</dbReference>
<evidence type="ECO:0000259" key="3">
    <source>
        <dbReference type="PROSITE" id="PS50164"/>
    </source>
</evidence>
<protein>
    <submittedName>
        <fullName evidence="4">UvrB/UvrC motif-containing protein</fullName>
    </submittedName>
</protein>
<name>A0ABU9E5D8_9BACT</name>
<dbReference type="InterPro" id="IPR047296">
    <property type="entry name" value="GIY-YIG_UvrC_Cho"/>
</dbReference>
<organism evidence="4 5">
    <name type="scientific">Gaopeijia maritima</name>
    <dbReference type="NCBI Taxonomy" id="3119007"/>
    <lineage>
        <taxon>Bacteria</taxon>
        <taxon>Pseudomonadati</taxon>
        <taxon>Gemmatimonadota</taxon>
        <taxon>Longimicrobiia</taxon>
        <taxon>Gaopeijiales</taxon>
        <taxon>Gaopeijiaceae</taxon>
        <taxon>Gaopeijia</taxon>
    </lineage>
</organism>
<dbReference type="Gene3D" id="3.40.1440.10">
    <property type="entry name" value="GIY-YIG endonuclease"/>
    <property type="match status" value="1"/>
</dbReference>
<feature type="domain" description="UVR" evidence="2">
    <location>
        <begin position="221"/>
        <end position="256"/>
    </location>
</feature>
<sequence>MPPRHANPTLRARIREDAENRPGVYRMWGPGDELLYVGKSIRIRTRLLSYFRAPKGEKAGELIRETARIDWDHISDEFGALVHEMRLIQRHRPKYNVQHKRKRAYAFVKITREPAPRVLPAARVVDDGSTYYGPFPRVGRVANTIRDISHVLGLRDCPASTPVVFDDQLDIFSGRAPLDRSPSCLRADLGSCLAPCCGRPTARAYAERVNQARRFLEGRGRAPLAILEEKMRDAARRQDFEYAALVRDRLERLRIFQQELTAFRGEVDALTFVYRVPGHGGGDKVHLVRGGRLRETLPHPKTRAARERVAARIDRVFGAFDPGPGGLSAHAAAEILLVARWFRLKPDELKRTRPPEEWLAAKRPA</sequence>
<dbReference type="SMART" id="SM00465">
    <property type="entry name" value="GIYc"/>
    <property type="match status" value="1"/>
</dbReference>
<dbReference type="InterPro" id="IPR035901">
    <property type="entry name" value="GIY-YIG_endonuc_sf"/>
</dbReference>
<evidence type="ECO:0000313" key="5">
    <source>
        <dbReference type="Proteomes" id="UP001484239"/>
    </source>
</evidence>
<comment type="caution">
    <text evidence="4">The sequence shown here is derived from an EMBL/GenBank/DDBJ whole genome shotgun (WGS) entry which is preliminary data.</text>
</comment>
<gene>
    <name evidence="4" type="ORF">WI372_03010</name>
</gene>
<proteinExistence type="predicted"/>
<evidence type="ECO:0000256" key="1">
    <source>
        <dbReference type="ARBA" id="ARBA00023236"/>
    </source>
</evidence>
<dbReference type="InterPro" id="IPR050066">
    <property type="entry name" value="UvrABC_protein_C"/>
</dbReference>
<dbReference type="EMBL" id="JBBHLI010000001">
    <property type="protein sequence ID" value="MEK9499952.1"/>
    <property type="molecule type" value="Genomic_DNA"/>
</dbReference>
<evidence type="ECO:0000313" key="4">
    <source>
        <dbReference type="EMBL" id="MEK9499952.1"/>
    </source>
</evidence>
<reference evidence="4 5" key="1">
    <citation type="submission" date="2024-02" db="EMBL/GenBank/DDBJ databases">
        <title>A novel Gemmatimonadota bacterium.</title>
        <authorList>
            <person name="Du Z.-J."/>
            <person name="Ye Y.-Q."/>
        </authorList>
    </citation>
    <scope>NUCLEOTIDE SEQUENCE [LARGE SCALE GENOMIC DNA]</scope>
    <source>
        <strain evidence="4 5">DH-20</strain>
    </source>
</reference>
<dbReference type="Pfam" id="PF01541">
    <property type="entry name" value="GIY-YIG"/>
    <property type="match status" value="1"/>
</dbReference>
<dbReference type="PROSITE" id="PS50151">
    <property type="entry name" value="UVR"/>
    <property type="match status" value="1"/>
</dbReference>
<dbReference type="SUPFAM" id="SSF82771">
    <property type="entry name" value="GIY-YIG endonuclease"/>
    <property type="match status" value="1"/>
</dbReference>
<dbReference type="PROSITE" id="PS50164">
    <property type="entry name" value="GIY_YIG"/>
    <property type="match status" value="1"/>
</dbReference>
<dbReference type="Proteomes" id="UP001484239">
    <property type="component" value="Unassembled WGS sequence"/>
</dbReference>
<dbReference type="Gene3D" id="4.10.860.10">
    <property type="entry name" value="UVR domain"/>
    <property type="match status" value="1"/>
</dbReference>
<dbReference type="InterPro" id="IPR036876">
    <property type="entry name" value="UVR_dom_sf"/>
</dbReference>
<feature type="domain" description="GIY-YIG" evidence="3">
    <location>
        <begin position="20"/>
        <end position="97"/>
    </location>
</feature>
<evidence type="ECO:0000259" key="2">
    <source>
        <dbReference type="PROSITE" id="PS50151"/>
    </source>
</evidence>
<keyword evidence="5" id="KW-1185">Reference proteome</keyword>
<dbReference type="PANTHER" id="PTHR30562">
    <property type="entry name" value="UVRC/OXIDOREDUCTASE"/>
    <property type="match status" value="1"/>
</dbReference>
<dbReference type="RefSeq" id="WP_405277873.1">
    <property type="nucleotide sequence ID" value="NZ_CP144380.1"/>
</dbReference>
<dbReference type="CDD" id="cd10434">
    <property type="entry name" value="GIY-YIG_UvrC_Cho"/>
    <property type="match status" value="1"/>
</dbReference>
<dbReference type="InterPro" id="IPR000305">
    <property type="entry name" value="GIY-YIG_endonuc"/>
</dbReference>
<dbReference type="Pfam" id="PF02151">
    <property type="entry name" value="UVR"/>
    <property type="match status" value="1"/>
</dbReference>
<accession>A0ABU9E5D8</accession>